<gene>
    <name evidence="1" type="ORF">SAMN05444164_4808</name>
</gene>
<reference evidence="1 2" key="1">
    <citation type="submission" date="2016-10" db="EMBL/GenBank/DDBJ databases">
        <authorList>
            <person name="de Groot N.N."/>
        </authorList>
    </citation>
    <scope>NUCLEOTIDE SEQUENCE [LARGE SCALE GENOMIC DNA]</scope>
    <source>
        <strain evidence="1 2">MT12</strain>
    </source>
</reference>
<dbReference type="Proteomes" id="UP000198992">
    <property type="component" value="Unassembled WGS sequence"/>
</dbReference>
<proteinExistence type="predicted"/>
<sequence length="111" mass="12144">MVSWGLGEEEYFLRVDWTGCVALNLQVKFVFWRTVAAAVEQALRHRLDAAGWLPACTALQFPAPKARAVHSPRGRQLPGVQPPVAPIPFKSSQSISFALFTSAPSSRAPRA</sequence>
<dbReference type="AlphaFoldDB" id="A0A1H5AU42"/>
<evidence type="ECO:0000313" key="2">
    <source>
        <dbReference type="Proteomes" id="UP000198992"/>
    </source>
</evidence>
<organism evidence="1 2">
    <name type="scientific">Bradyrhizobium erythrophlei</name>
    <dbReference type="NCBI Taxonomy" id="1437360"/>
    <lineage>
        <taxon>Bacteria</taxon>
        <taxon>Pseudomonadati</taxon>
        <taxon>Pseudomonadota</taxon>
        <taxon>Alphaproteobacteria</taxon>
        <taxon>Hyphomicrobiales</taxon>
        <taxon>Nitrobacteraceae</taxon>
        <taxon>Bradyrhizobium</taxon>
    </lineage>
</organism>
<evidence type="ECO:0000313" key="1">
    <source>
        <dbReference type="EMBL" id="SED45929.1"/>
    </source>
</evidence>
<dbReference type="EMBL" id="FNTH01000001">
    <property type="protein sequence ID" value="SED45929.1"/>
    <property type="molecule type" value="Genomic_DNA"/>
</dbReference>
<accession>A0A1H5AU42</accession>
<protein>
    <submittedName>
        <fullName evidence="1">Uncharacterized protein</fullName>
    </submittedName>
</protein>
<name>A0A1H5AU42_9BRAD</name>